<dbReference type="InterPro" id="IPR016152">
    <property type="entry name" value="PTrfase/Anion_transptr"/>
</dbReference>
<dbReference type="SUPFAM" id="SSF55804">
    <property type="entry name" value="Phoshotransferase/anion transport protein"/>
    <property type="match status" value="1"/>
</dbReference>
<gene>
    <name evidence="2" type="ORF">FC96_GL001420</name>
</gene>
<organism evidence="2 3">
    <name type="scientific">Secundilactobacillus kimchicus JCM 15530</name>
    <dbReference type="NCBI Taxonomy" id="1302272"/>
    <lineage>
        <taxon>Bacteria</taxon>
        <taxon>Bacillati</taxon>
        <taxon>Bacillota</taxon>
        <taxon>Bacilli</taxon>
        <taxon>Lactobacillales</taxon>
        <taxon>Lactobacillaceae</taxon>
        <taxon>Secundilactobacillus</taxon>
    </lineage>
</organism>
<proteinExistence type="predicted"/>
<reference evidence="2 3" key="1">
    <citation type="journal article" date="2015" name="Genome Announc.">
        <title>Expanding the biotechnology potential of lactobacilli through comparative genomics of 213 strains and associated genera.</title>
        <authorList>
            <person name="Sun Z."/>
            <person name="Harris H.M."/>
            <person name="McCann A."/>
            <person name="Guo C."/>
            <person name="Argimon S."/>
            <person name="Zhang W."/>
            <person name="Yang X."/>
            <person name="Jeffery I.B."/>
            <person name="Cooney J.C."/>
            <person name="Kagawa T.F."/>
            <person name="Liu W."/>
            <person name="Song Y."/>
            <person name="Salvetti E."/>
            <person name="Wrobel A."/>
            <person name="Rasinkangas P."/>
            <person name="Parkhill J."/>
            <person name="Rea M.C."/>
            <person name="O'Sullivan O."/>
            <person name="Ritari J."/>
            <person name="Douillard F.P."/>
            <person name="Paul Ross R."/>
            <person name="Yang R."/>
            <person name="Briner A.E."/>
            <person name="Felis G.E."/>
            <person name="de Vos W.M."/>
            <person name="Barrangou R."/>
            <person name="Klaenhammer T.R."/>
            <person name="Caufield P.W."/>
            <person name="Cui Y."/>
            <person name="Zhang H."/>
            <person name="O'Toole P.W."/>
        </authorList>
    </citation>
    <scope>NUCLEOTIDE SEQUENCE [LARGE SCALE GENOMIC DNA]</scope>
    <source>
        <strain evidence="2 3">JCM 15530</strain>
    </source>
</reference>
<comment type="caution">
    <text evidence="2">The sequence shown here is derived from an EMBL/GenBank/DDBJ whole genome shotgun (WGS) entry which is preliminary data.</text>
</comment>
<accession>A0A0R1HNU5</accession>
<dbReference type="PROSITE" id="PS51094">
    <property type="entry name" value="PTS_EIIA_TYPE_2"/>
    <property type="match status" value="1"/>
</dbReference>
<dbReference type="Gene3D" id="3.40.930.10">
    <property type="entry name" value="Mannitol-specific EII, Chain A"/>
    <property type="match status" value="1"/>
</dbReference>
<keyword evidence="3" id="KW-1185">Reference proteome</keyword>
<evidence type="ECO:0000259" key="1">
    <source>
        <dbReference type="PROSITE" id="PS51094"/>
    </source>
</evidence>
<dbReference type="InterPro" id="IPR002178">
    <property type="entry name" value="PTS_EIIA_type-2_dom"/>
</dbReference>
<dbReference type="RefSeq" id="WP_056942195.1">
    <property type="nucleotide sequence ID" value="NZ_AZCX01000003.1"/>
</dbReference>
<dbReference type="Proteomes" id="UP000050911">
    <property type="component" value="Unassembled WGS sequence"/>
</dbReference>
<sequence>MTKTVIVVDKPEITDIETFMQVVEEIALRKKLIQAGNNLRVDIKAREAMGNTRVGVDTVMPHVKAEYVIKPTVLIIRVRQPLTWQDQLPARVFIILLVREPDPFLEDFIIRLVNEDFIDELADFNQPPESIRQLVIEGRK</sequence>
<dbReference type="AlphaFoldDB" id="A0A0R1HNU5"/>
<dbReference type="PATRIC" id="fig|1302272.5.peg.1431"/>
<feature type="domain" description="PTS EIIA type-2" evidence="1">
    <location>
        <begin position="1"/>
        <end position="140"/>
    </location>
</feature>
<dbReference type="EMBL" id="AZCX01000003">
    <property type="protein sequence ID" value="KRK48320.1"/>
    <property type="molecule type" value="Genomic_DNA"/>
</dbReference>
<dbReference type="STRING" id="1302272.FC96_GL001420"/>
<protein>
    <recommendedName>
        <fullName evidence="1">PTS EIIA type-2 domain-containing protein</fullName>
    </recommendedName>
</protein>
<evidence type="ECO:0000313" key="2">
    <source>
        <dbReference type="EMBL" id="KRK48320.1"/>
    </source>
</evidence>
<name>A0A0R1HNU5_9LACO</name>
<evidence type="ECO:0000313" key="3">
    <source>
        <dbReference type="Proteomes" id="UP000050911"/>
    </source>
</evidence>
<dbReference type="Pfam" id="PF00359">
    <property type="entry name" value="PTS_EIIA_2"/>
    <property type="match status" value="1"/>
</dbReference>